<gene>
    <name evidence="3" type="ORF">APLA_LOCUS13023</name>
</gene>
<organism evidence="3 4">
    <name type="scientific">Arctia plantaginis</name>
    <name type="common">Wood tiger moth</name>
    <name type="synonym">Phalaena plantaginis</name>
    <dbReference type="NCBI Taxonomy" id="874455"/>
    <lineage>
        <taxon>Eukaryota</taxon>
        <taxon>Metazoa</taxon>
        <taxon>Ecdysozoa</taxon>
        <taxon>Arthropoda</taxon>
        <taxon>Hexapoda</taxon>
        <taxon>Insecta</taxon>
        <taxon>Pterygota</taxon>
        <taxon>Neoptera</taxon>
        <taxon>Endopterygota</taxon>
        <taxon>Lepidoptera</taxon>
        <taxon>Glossata</taxon>
        <taxon>Ditrysia</taxon>
        <taxon>Noctuoidea</taxon>
        <taxon>Erebidae</taxon>
        <taxon>Arctiinae</taxon>
        <taxon>Arctia</taxon>
    </lineage>
</organism>
<evidence type="ECO:0000313" key="4">
    <source>
        <dbReference type="Proteomes" id="UP000494256"/>
    </source>
</evidence>
<proteinExistence type="predicted"/>
<keyword evidence="2" id="KW-0472">Membrane</keyword>
<keyword evidence="2" id="KW-1133">Transmembrane helix</keyword>
<sequence>MSETDVGVTSRKRKQSDCALTEMIHSVARELKETLKSFKTDVDSSFASMNINFHFKIKSDLDSLTKNTSEIRNELSTLRTDQETLKKRLSVLENNDSDCTQRLTTWEVRYNILLTSVGTLRGGLMFWSLAVLLPATLWISYNNWKGKSIRWSNKRDPAT</sequence>
<accession>A0A8S1APP8</accession>
<name>A0A8S1APP8_ARCPL</name>
<dbReference type="OrthoDB" id="2186662at2759"/>
<keyword evidence="1" id="KW-0175">Coiled coil</keyword>
<dbReference type="AlphaFoldDB" id="A0A8S1APP8"/>
<evidence type="ECO:0000256" key="1">
    <source>
        <dbReference type="SAM" id="Coils"/>
    </source>
</evidence>
<feature type="coiled-coil region" evidence="1">
    <location>
        <begin position="61"/>
        <end position="95"/>
    </location>
</feature>
<feature type="transmembrane region" description="Helical" evidence="2">
    <location>
        <begin position="124"/>
        <end position="144"/>
    </location>
</feature>
<evidence type="ECO:0000256" key="2">
    <source>
        <dbReference type="SAM" id="Phobius"/>
    </source>
</evidence>
<reference evidence="3 4" key="1">
    <citation type="submission" date="2020-04" db="EMBL/GenBank/DDBJ databases">
        <authorList>
            <person name="Wallbank WR R."/>
            <person name="Pardo Diaz C."/>
            <person name="Kozak K."/>
            <person name="Martin S."/>
            <person name="Jiggins C."/>
            <person name="Moest M."/>
            <person name="Warren A I."/>
            <person name="Byers J.R.P. K."/>
            <person name="Montejo-Kovacevich G."/>
            <person name="Yen C E."/>
        </authorList>
    </citation>
    <scope>NUCLEOTIDE SEQUENCE [LARGE SCALE GENOMIC DNA]</scope>
</reference>
<protein>
    <submittedName>
        <fullName evidence="3">Uncharacterized protein</fullName>
    </submittedName>
</protein>
<evidence type="ECO:0000313" key="3">
    <source>
        <dbReference type="EMBL" id="CAB3250205.1"/>
    </source>
</evidence>
<dbReference type="EMBL" id="CADEBD010000347">
    <property type="protein sequence ID" value="CAB3250205.1"/>
    <property type="molecule type" value="Genomic_DNA"/>
</dbReference>
<keyword evidence="2" id="KW-0812">Transmembrane</keyword>
<dbReference type="Proteomes" id="UP000494256">
    <property type="component" value="Unassembled WGS sequence"/>
</dbReference>
<comment type="caution">
    <text evidence="3">The sequence shown here is derived from an EMBL/GenBank/DDBJ whole genome shotgun (WGS) entry which is preliminary data.</text>
</comment>